<dbReference type="KEGG" id="foc:127750602"/>
<dbReference type="PANTHER" id="PTHR47611:SF3">
    <property type="entry name" value="HAT C-TERMINAL DIMERISATION DOMAIN-CONTAINING PROTEIN"/>
    <property type="match status" value="1"/>
</dbReference>
<dbReference type="InterPro" id="IPR008906">
    <property type="entry name" value="HATC_C_dom"/>
</dbReference>
<evidence type="ECO:0000313" key="3">
    <source>
        <dbReference type="RefSeq" id="XP_052128665.1"/>
    </source>
</evidence>
<dbReference type="GeneID" id="127750602"/>
<evidence type="ECO:0000259" key="1">
    <source>
        <dbReference type="Pfam" id="PF05699"/>
    </source>
</evidence>
<dbReference type="GO" id="GO:0046983">
    <property type="term" value="F:protein dimerization activity"/>
    <property type="evidence" value="ECO:0007669"/>
    <property type="project" value="InterPro"/>
</dbReference>
<dbReference type="Pfam" id="PF05699">
    <property type="entry name" value="Dimer_Tnp_hAT"/>
    <property type="match status" value="1"/>
</dbReference>
<dbReference type="AlphaFoldDB" id="A0A9C6X3V6"/>
<dbReference type="SUPFAM" id="SSF53098">
    <property type="entry name" value="Ribonuclease H-like"/>
    <property type="match status" value="1"/>
</dbReference>
<accession>A0A9C6X3V6</accession>
<dbReference type="Proteomes" id="UP000504606">
    <property type="component" value="Unplaced"/>
</dbReference>
<feature type="domain" description="HAT C-terminal dimerisation" evidence="1">
    <location>
        <begin position="94"/>
        <end position="170"/>
    </location>
</feature>
<dbReference type="OrthoDB" id="6620210at2759"/>
<evidence type="ECO:0000313" key="2">
    <source>
        <dbReference type="Proteomes" id="UP000504606"/>
    </source>
</evidence>
<gene>
    <name evidence="3" type="primary">LOC127750602</name>
</gene>
<dbReference type="RefSeq" id="XP_052128665.1">
    <property type="nucleotide sequence ID" value="XM_052272705.1"/>
</dbReference>
<dbReference type="InterPro" id="IPR012337">
    <property type="entry name" value="RNaseH-like_sf"/>
</dbReference>
<keyword evidence="2" id="KW-1185">Reference proteome</keyword>
<reference evidence="3" key="1">
    <citation type="submission" date="2025-08" db="UniProtKB">
        <authorList>
            <consortium name="RefSeq"/>
        </authorList>
    </citation>
    <scope>IDENTIFICATION</scope>
    <source>
        <tissue evidence="3">Whole organism</tissue>
    </source>
</reference>
<dbReference type="PANTHER" id="PTHR47611">
    <property type="entry name" value="HAT DIMERISATION DOMAIN, C-TERMINAL"/>
    <property type="match status" value="1"/>
</dbReference>
<name>A0A9C6X3V6_FRAOC</name>
<sequence>MATMLDPRFIKAYFQGPMTTANTMTLLEMEVRQLMREGAAACARAVHDADPPLEPAPAPAAGQNQSLWASHAELARSANAATATDDVAARAKAEIRAYISRELLPITADPLKRWEAIKPLYPNLYIVAQKYLSILATSLPSERLFSKLSFISTEETSRLTAEHLSQRVFLASIEKDMWEAARVPK</sequence>
<protein>
    <submittedName>
        <fullName evidence="3">Zinc finger BED domain-containing protein 4-like</fullName>
    </submittedName>
</protein>
<proteinExistence type="predicted"/>
<organism evidence="2 3">
    <name type="scientific">Frankliniella occidentalis</name>
    <name type="common">Western flower thrips</name>
    <name type="synonym">Euthrips occidentalis</name>
    <dbReference type="NCBI Taxonomy" id="133901"/>
    <lineage>
        <taxon>Eukaryota</taxon>
        <taxon>Metazoa</taxon>
        <taxon>Ecdysozoa</taxon>
        <taxon>Arthropoda</taxon>
        <taxon>Hexapoda</taxon>
        <taxon>Insecta</taxon>
        <taxon>Pterygota</taxon>
        <taxon>Neoptera</taxon>
        <taxon>Paraneoptera</taxon>
        <taxon>Thysanoptera</taxon>
        <taxon>Terebrantia</taxon>
        <taxon>Thripoidea</taxon>
        <taxon>Thripidae</taxon>
        <taxon>Frankliniella</taxon>
    </lineage>
</organism>